<sequence length="211" mass="23040">MSDLREDISVFYQGRKGSVDFVDVPSLLFAVVRGQGDPEGPDFAAALQALFTVSYAAHFGLKKQTGEITKVMPLEALWWFDAPGQPQGSEGVAAGFSGLSGIDRESWQWQAMMVQPAPIDEGVLERATEQSRGKGLPSLDLLRFEGWEEGRCAQTLHVGPYADEGPTIALLDSAITAAGLQVRGRHHEIYLGDPRRSAPEKLRTLIRHPVV</sequence>
<evidence type="ECO:0000313" key="2">
    <source>
        <dbReference type="EMBL" id="KIC63798.1"/>
    </source>
</evidence>
<reference evidence="2 3" key="1">
    <citation type="submission" date="2014-12" db="EMBL/GenBank/DDBJ databases">
        <title>Genome sequencing of Arthrobacter phenanthrenivorans SWC37.</title>
        <authorList>
            <person name="Tan P.W."/>
            <person name="Chan K.-G."/>
        </authorList>
    </citation>
    <scope>NUCLEOTIDE SEQUENCE [LARGE SCALE GENOMIC DNA]</scope>
    <source>
        <strain evidence="2 3">SWC37</strain>
    </source>
</reference>
<feature type="domain" description="GyrI-like small molecule binding" evidence="1">
    <location>
        <begin position="19"/>
        <end position="210"/>
    </location>
</feature>
<protein>
    <recommendedName>
        <fullName evidence="1">GyrI-like small molecule binding domain-containing protein</fullName>
    </recommendedName>
</protein>
<dbReference type="InterPro" id="IPR029442">
    <property type="entry name" value="GyrI-like"/>
</dbReference>
<dbReference type="AlphaFoldDB" id="A0A0B4EB18"/>
<dbReference type="EMBL" id="JWTB01000040">
    <property type="protein sequence ID" value="KIC63798.1"/>
    <property type="molecule type" value="Genomic_DNA"/>
</dbReference>
<dbReference type="Pfam" id="PF06445">
    <property type="entry name" value="GyrI-like"/>
    <property type="match status" value="1"/>
</dbReference>
<comment type="caution">
    <text evidence="2">The sequence shown here is derived from an EMBL/GenBank/DDBJ whole genome shotgun (WGS) entry which is preliminary data.</text>
</comment>
<evidence type="ECO:0000313" key="3">
    <source>
        <dbReference type="Proteomes" id="UP000031196"/>
    </source>
</evidence>
<evidence type="ECO:0000259" key="1">
    <source>
        <dbReference type="Pfam" id="PF06445"/>
    </source>
</evidence>
<name>A0A0B4EB18_PSEPS</name>
<dbReference type="Proteomes" id="UP000031196">
    <property type="component" value="Unassembled WGS sequence"/>
</dbReference>
<proteinExistence type="predicted"/>
<organism evidence="2 3">
    <name type="scientific">Pseudarthrobacter phenanthrenivorans</name>
    <name type="common">Arthrobacter phenanthrenivorans</name>
    <dbReference type="NCBI Taxonomy" id="361575"/>
    <lineage>
        <taxon>Bacteria</taxon>
        <taxon>Bacillati</taxon>
        <taxon>Actinomycetota</taxon>
        <taxon>Actinomycetes</taxon>
        <taxon>Micrococcales</taxon>
        <taxon>Micrococcaceae</taxon>
        <taxon>Pseudarthrobacter</taxon>
    </lineage>
</organism>
<dbReference type="SUPFAM" id="SSF55136">
    <property type="entry name" value="Probable bacterial effector-binding domain"/>
    <property type="match status" value="1"/>
</dbReference>
<gene>
    <name evidence="2" type="ORF">RM50_18095</name>
</gene>
<dbReference type="Gene3D" id="3.20.80.10">
    <property type="entry name" value="Regulatory factor, effector binding domain"/>
    <property type="match status" value="1"/>
</dbReference>
<accession>A0A0B4EB18</accession>
<dbReference type="InterPro" id="IPR011256">
    <property type="entry name" value="Reg_factor_effector_dom_sf"/>
</dbReference>
<dbReference type="RefSeq" id="WP_043455565.1">
    <property type="nucleotide sequence ID" value="NZ_JWTB01000040.1"/>
</dbReference>
<dbReference type="OrthoDB" id="4772335at2"/>